<accession>A0A1V1I1I6</accession>
<feature type="region of interest" description="Disordered" evidence="1">
    <location>
        <begin position="33"/>
        <end position="60"/>
    </location>
</feature>
<dbReference type="GeneID" id="82205504"/>
<dbReference type="KEGG" id="ril:CRIB_1470"/>
<dbReference type="Proteomes" id="UP000245622">
    <property type="component" value="Chromosome 1"/>
</dbReference>
<proteinExistence type="predicted"/>
<organism evidence="2 3">
    <name type="scientific">Romboutsia ilealis</name>
    <dbReference type="NCBI Taxonomy" id="1115758"/>
    <lineage>
        <taxon>Bacteria</taxon>
        <taxon>Bacillati</taxon>
        <taxon>Bacillota</taxon>
        <taxon>Clostridia</taxon>
        <taxon>Peptostreptococcales</taxon>
        <taxon>Peptostreptococcaceae</taxon>
        <taxon>Romboutsia</taxon>
    </lineage>
</organism>
<protein>
    <submittedName>
        <fullName evidence="2">Uncharacterized protein</fullName>
    </submittedName>
</protein>
<gene>
    <name evidence="2" type="ORF">CRIB_1470</name>
</gene>
<evidence type="ECO:0000256" key="1">
    <source>
        <dbReference type="SAM" id="MobiDB-lite"/>
    </source>
</evidence>
<evidence type="ECO:0000313" key="2">
    <source>
        <dbReference type="EMBL" id="CED94078.1"/>
    </source>
</evidence>
<sequence length="60" mass="6902">MDETTDNINEVISTGGNFALLAEAIEYLKKKRKKDENNENLNIDDDMVKRKRTQKVKGAF</sequence>
<keyword evidence="3" id="KW-1185">Reference proteome</keyword>
<dbReference type="EMBL" id="LN555523">
    <property type="protein sequence ID" value="CED94078.1"/>
    <property type="molecule type" value="Genomic_DNA"/>
</dbReference>
<feature type="compositionally biased region" description="Basic residues" evidence="1">
    <location>
        <begin position="49"/>
        <end position="60"/>
    </location>
</feature>
<dbReference type="AlphaFoldDB" id="A0A1V1I1I6"/>
<dbReference type="RefSeq" id="WP_180701626.1">
    <property type="nucleotide sequence ID" value="NZ_LN555523.1"/>
</dbReference>
<reference evidence="2 3" key="1">
    <citation type="submission" date="2014-04" db="EMBL/GenBank/DDBJ databases">
        <authorList>
            <person name="Hornung B.V."/>
        </authorList>
    </citation>
    <scope>NUCLEOTIDE SEQUENCE [LARGE SCALE GENOMIC DNA]</scope>
    <source>
        <strain evidence="2 3">CRIB</strain>
    </source>
</reference>
<evidence type="ECO:0000313" key="3">
    <source>
        <dbReference type="Proteomes" id="UP000245622"/>
    </source>
</evidence>
<name>A0A1V1I1I6_9FIRM</name>